<dbReference type="InterPro" id="IPR001900">
    <property type="entry name" value="RNase_II/R"/>
</dbReference>
<feature type="non-terminal residue" evidence="2">
    <location>
        <position position="1"/>
    </location>
</feature>
<dbReference type="GO" id="GO:0006402">
    <property type="term" value="P:mRNA catabolic process"/>
    <property type="evidence" value="ECO:0007669"/>
    <property type="project" value="TreeGrafter"/>
</dbReference>
<dbReference type="SUPFAM" id="SSF50249">
    <property type="entry name" value="Nucleic acid-binding proteins"/>
    <property type="match status" value="1"/>
</dbReference>
<evidence type="ECO:0000259" key="1">
    <source>
        <dbReference type="Pfam" id="PF00773"/>
    </source>
</evidence>
<dbReference type="InterPro" id="IPR050180">
    <property type="entry name" value="RNR_Ribonuclease"/>
</dbReference>
<dbReference type="InterPro" id="IPR012340">
    <property type="entry name" value="NA-bd_OB-fold"/>
</dbReference>
<reference evidence="2 3" key="2">
    <citation type="submission" date="2018-06" db="EMBL/GenBank/DDBJ databases">
        <title>Metagenomic assembly of (sub)arctic Cyanobacteria and their associated microbiome from non-axenic cultures.</title>
        <authorList>
            <person name="Baurain D."/>
        </authorList>
    </citation>
    <scope>NUCLEOTIDE SEQUENCE [LARGE SCALE GENOMIC DNA]</scope>
    <source>
        <strain evidence="2">ULC027bin1</strain>
    </source>
</reference>
<dbReference type="PANTHER" id="PTHR23355">
    <property type="entry name" value="RIBONUCLEASE"/>
    <property type="match status" value="1"/>
</dbReference>
<protein>
    <submittedName>
        <fullName evidence="2">RNB domain-containing ribonuclease</fullName>
    </submittedName>
</protein>
<dbReference type="Proteomes" id="UP000249794">
    <property type="component" value="Unassembled WGS sequence"/>
</dbReference>
<dbReference type="Pfam" id="PF00773">
    <property type="entry name" value="RNB"/>
    <property type="match status" value="1"/>
</dbReference>
<reference evidence="3" key="1">
    <citation type="submission" date="2018-04" db="EMBL/GenBank/DDBJ databases">
        <authorList>
            <person name="Cornet L."/>
        </authorList>
    </citation>
    <scope>NUCLEOTIDE SEQUENCE [LARGE SCALE GENOMIC DNA]</scope>
</reference>
<evidence type="ECO:0000313" key="2">
    <source>
        <dbReference type="EMBL" id="PZO54180.1"/>
    </source>
</evidence>
<dbReference type="GO" id="GO:0000932">
    <property type="term" value="C:P-body"/>
    <property type="evidence" value="ECO:0007669"/>
    <property type="project" value="TreeGrafter"/>
</dbReference>
<proteinExistence type="predicted"/>
<dbReference type="AlphaFoldDB" id="A0A2W4XAK5"/>
<sequence length="152" mass="17669">LGLDRYSQVTSPIRRYSDLISHFQIKAHLQQEALPFSAEALSELVMSVSNAAYEAVQVERQTKKYWAAEHFRRCQEANREQAWSAIMVRWLREHEGLGLIILEDLGLELVMRFDRAVPLGDRLTIQLEYADPRQEMIRLKEVLPVATTEEDE</sequence>
<dbReference type="EMBL" id="QBMP01000118">
    <property type="protein sequence ID" value="PZO54180.1"/>
    <property type="molecule type" value="Genomic_DNA"/>
</dbReference>
<evidence type="ECO:0000313" key="3">
    <source>
        <dbReference type="Proteomes" id="UP000249794"/>
    </source>
</evidence>
<gene>
    <name evidence="2" type="ORF">DCF15_12020</name>
</gene>
<organism evidence="2 3">
    <name type="scientific">Phormidesmis priestleyi</name>
    <dbReference type="NCBI Taxonomy" id="268141"/>
    <lineage>
        <taxon>Bacteria</taxon>
        <taxon>Bacillati</taxon>
        <taxon>Cyanobacteriota</taxon>
        <taxon>Cyanophyceae</taxon>
        <taxon>Leptolyngbyales</taxon>
        <taxon>Leptolyngbyaceae</taxon>
        <taxon>Phormidesmis</taxon>
    </lineage>
</organism>
<dbReference type="GO" id="GO:0003723">
    <property type="term" value="F:RNA binding"/>
    <property type="evidence" value="ECO:0007669"/>
    <property type="project" value="InterPro"/>
</dbReference>
<dbReference type="PANTHER" id="PTHR23355:SF42">
    <property type="entry name" value="RIBONUCLEASE II, CHLOROPLASTIC_MITOCHONDRIAL"/>
    <property type="match status" value="1"/>
</dbReference>
<feature type="domain" description="RNB" evidence="1">
    <location>
        <begin position="1"/>
        <end position="30"/>
    </location>
</feature>
<comment type="caution">
    <text evidence="2">The sequence shown here is derived from an EMBL/GenBank/DDBJ whole genome shotgun (WGS) entry which is preliminary data.</text>
</comment>
<accession>A0A2W4XAK5</accession>
<name>A0A2W4XAK5_9CYAN</name>
<dbReference type="GO" id="GO:0000175">
    <property type="term" value="F:3'-5'-RNA exonuclease activity"/>
    <property type="evidence" value="ECO:0007669"/>
    <property type="project" value="TreeGrafter"/>
</dbReference>